<dbReference type="Proteomes" id="UP000541470">
    <property type="component" value="Unassembled WGS sequence"/>
</dbReference>
<protein>
    <recommendedName>
        <fullName evidence="4">DUF4405 domain-containing protein</fullName>
    </recommendedName>
</protein>
<keyword evidence="1" id="KW-0472">Membrane</keyword>
<keyword evidence="3" id="KW-1185">Reference proteome</keyword>
<dbReference type="GO" id="GO:0016020">
    <property type="term" value="C:membrane"/>
    <property type="evidence" value="ECO:0007669"/>
    <property type="project" value="InterPro"/>
</dbReference>
<name>A0A7Y0AZB5_9HYPH</name>
<keyword evidence="1" id="KW-0812">Transmembrane</keyword>
<keyword evidence="1" id="KW-1133">Transmembrane helix</keyword>
<sequence length="175" mass="19336">MTSLQSPTHAQMPYAVTVRGPTRLAVRRTSLLTILFAVLLGTGIYIEFLAARNWNAGEAVLVLHIVLGLVCVAVFASWIGPHVLHGLPKSQRPLFTWLSWLLLASYLLVFGTGLVMIIPLASYLAGRVWFFQFDTTGVLTFLHLWSAFAAAAGLFLHLLLRHWRKPASVRRGASS</sequence>
<accession>A0A7Y0AZB5</accession>
<evidence type="ECO:0000313" key="2">
    <source>
        <dbReference type="EMBL" id="NML76221.1"/>
    </source>
</evidence>
<dbReference type="SUPFAM" id="SSF81342">
    <property type="entry name" value="Transmembrane di-heme cytochromes"/>
    <property type="match status" value="1"/>
</dbReference>
<dbReference type="AlphaFoldDB" id="A0A7Y0AZB5"/>
<evidence type="ECO:0008006" key="4">
    <source>
        <dbReference type="Google" id="ProtNLM"/>
    </source>
</evidence>
<feature type="transmembrane region" description="Helical" evidence="1">
    <location>
        <begin position="100"/>
        <end position="121"/>
    </location>
</feature>
<feature type="transmembrane region" description="Helical" evidence="1">
    <location>
        <begin position="60"/>
        <end position="79"/>
    </location>
</feature>
<dbReference type="RefSeq" id="WP_169594626.1">
    <property type="nucleotide sequence ID" value="NZ_JABBGK010000005.1"/>
</dbReference>
<comment type="caution">
    <text evidence="2">The sequence shown here is derived from an EMBL/GenBank/DDBJ whole genome shotgun (WGS) entry which is preliminary data.</text>
</comment>
<feature type="transmembrane region" description="Helical" evidence="1">
    <location>
        <begin position="141"/>
        <end position="160"/>
    </location>
</feature>
<proteinExistence type="predicted"/>
<reference evidence="2 3" key="1">
    <citation type="submission" date="2020-04" db="EMBL/GenBank/DDBJ databases">
        <title>Rhizobium sp. S-51 isolated from soil.</title>
        <authorList>
            <person name="Dahal R.H."/>
        </authorList>
    </citation>
    <scope>NUCLEOTIDE SEQUENCE [LARGE SCALE GENOMIC DNA]</scope>
    <source>
        <strain evidence="2 3">S-51</strain>
    </source>
</reference>
<evidence type="ECO:0000313" key="3">
    <source>
        <dbReference type="Proteomes" id="UP000541470"/>
    </source>
</evidence>
<gene>
    <name evidence="2" type="ORF">HHL25_18980</name>
</gene>
<organism evidence="2 3">
    <name type="scientific">Rhizobium terricola</name>
    <dbReference type="NCBI Taxonomy" id="2728849"/>
    <lineage>
        <taxon>Bacteria</taxon>
        <taxon>Pseudomonadati</taxon>
        <taxon>Pseudomonadota</taxon>
        <taxon>Alphaproteobacteria</taxon>
        <taxon>Hyphomicrobiales</taxon>
        <taxon>Rhizobiaceae</taxon>
        <taxon>Rhizobium/Agrobacterium group</taxon>
        <taxon>Rhizobium</taxon>
    </lineage>
</organism>
<dbReference type="InterPro" id="IPR016174">
    <property type="entry name" value="Di-haem_cyt_TM"/>
</dbReference>
<dbReference type="GO" id="GO:0022904">
    <property type="term" value="P:respiratory electron transport chain"/>
    <property type="evidence" value="ECO:0007669"/>
    <property type="project" value="InterPro"/>
</dbReference>
<dbReference type="EMBL" id="JABBGK010000005">
    <property type="protein sequence ID" value="NML76221.1"/>
    <property type="molecule type" value="Genomic_DNA"/>
</dbReference>
<evidence type="ECO:0000256" key="1">
    <source>
        <dbReference type="SAM" id="Phobius"/>
    </source>
</evidence>
<feature type="transmembrane region" description="Helical" evidence="1">
    <location>
        <begin position="29"/>
        <end position="48"/>
    </location>
</feature>